<keyword evidence="4" id="KW-1185">Reference proteome</keyword>
<feature type="region of interest" description="Disordered" evidence="1">
    <location>
        <begin position="304"/>
        <end position="335"/>
    </location>
</feature>
<dbReference type="EnsemblProtists" id="EKX31792">
    <property type="protein sequence ID" value="EKX31792"/>
    <property type="gene ID" value="GUITHDRAFT_122015"/>
</dbReference>
<evidence type="ECO:0000256" key="1">
    <source>
        <dbReference type="SAM" id="MobiDB-lite"/>
    </source>
</evidence>
<feature type="compositionally biased region" description="Basic and acidic residues" evidence="1">
    <location>
        <begin position="260"/>
        <end position="273"/>
    </location>
</feature>
<dbReference type="KEGG" id="gtt:GUITHDRAFT_122015"/>
<dbReference type="HOGENOM" id="CLU_802789_0_0_1"/>
<dbReference type="EMBL" id="JH993236">
    <property type="protein sequence ID" value="EKX31792.1"/>
    <property type="molecule type" value="Genomic_DNA"/>
</dbReference>
<proteinExistence type="predicted"/>
<reference evidence="2 4" key="1">
    <citation type="journal article" date="2012" name="Nature">
        <title>Algal genomes reveal evolutionary mosaicism and the fate of nucleomorphs.</title>
        <authorList>
            <consortium name="DOE Joint Genome Institute"/>
            <person name="Curtis B.A."/>
            <person name="Tanifuji G."/>
            <person name="Burki F."/>
            <person name="Gruber A."/>
            <person name="Irimia M."/>
            <person name="Maruyama S."/>
            <person name="Arias M.C."/>
            <person name="Ball S.G."/>
            <person name="Gile G.H."/>
            <person name="Hirakawa Y."/>
            <person name="Hopkins J.F."/>
            <person name="Kuo A."/>
            <person name="Rensing S.A."/>
            <person name="Schmutz J."/>
            <person name="Symeonidi A."/>
            <person name="Elias M."/>
            <person name="Eveleigh R.J."/>
            <person name="Herman E.K."/>
            <person name="Klute M.J."/>
            <person name="Nakayama T."/>
            <person name="Obornik M."/>
            <person name="Reyes-Prieto A."/>
            <person name="Armbrust E.V."/>
            <person name="Aves S.J."/>
            <person name="Beiko R.G."/>
            <person name="Coutinho P."/>
            <person name="Dacks J.B."/>
            <person name="Durnford D.G."/>
            <person name="Fast N.M."/>
            <person name="Green B.R."/>
            <person name="Grisdale C.J."/>
            <person name="Hempel F."/>
            <person name="Henrissat B."/>
            <person name="Hoppner M.P."/>
            <person name="Ishida K."/>
            <person name="Kim E."/>
            <person name="Koreny L."/>
            <person name="Kroth P.G."/>
            <person name="Liu Y."/>
            <person name="Malik S.B."/>
            <person name="Maier U.G."/>
            <person name="McRose D."/>
            <person name="Mock T."/>
            <person name="Neilson J.A."/>
            <person name="Onodera N.T."/>
            <person name="Poole A.M."/>
            <person name="Pritham E.J."/>
            <person name="Richards T.A."/>
            <person name="Rocap G."/>
            <person name="Roy S.W."/>
            <person name="Sarai C."/>
            <person name="Schaack S."/>
            <person name="Shirato S."/>
            <person name="Slamovits C.H."/>
            <person name="Spencer D.F."/>
            <person name="Suzuki S."/>
            <person name="Worden A.Z."/>
            <person name="Zauner S."/>
            <person name="Barry K."/>
            <person name="Bell C."/>
            <person name="Bharti A.K."/>
            <person name="Crow J.A."/>
            <person name="Grimwood J."/>
            <person name="Kramer R."/>
            <person name="Lindquist E."/>
            <person name="Lucas S."/>
            <person name="Salamov A."/>
            <person name="McFadden G.I."/>
            <person name="Lane C.E."/>
            <person name="Keeling P.J."/>
            <person name="Gray M.W."/>
            <person name="Grigoriev I.V."/>
            <person name="Archibald J.M."/>
        </authorList>
    </citation>
    <scope>NUCLEOTIDE SEQUENCE</scope>
    <source>
        <strain evidence="2 4">CCMP2712</strain>
    </source>
</reference>
<dbReference type="Proteomes" id="UP000011087">
    <property type="component" value="Unassembled WGS sequence"/>
</dbReference>
<organism evidence="2">
    <name type="scientific">Guillardia theta (strain CCMP2712)</name>
    <name type="common">Cryptophyte</name>
    <dbReference type="NCBI Taxonomy" id="905079"/>
    <lineage>
        <taxon>Eukaryota</taxon>
        <taxon>Cryptophyceae</taxon>
        <taxon>Pyrenomonadales</taxon>
        <taxon>Geminigeraceae</taxon>
        <taxon>Guillardia</taxon>
    </lineage>
</organism>
<dbReference type="GeneID" id="17288517"/>
<evidence type="ECO:0000313" key="4">
    <source>
        <dbReference type="Proteomes" id="UP000011087"/>
    </source>
</evidence>
<reference evidence="3" key="3">
    <citation type="submission" date="2016-03" db="UniProtKB">
        <authorList>
            <consortium name="EnsemblProtists"/>
        </authorList>
    </citation>
    <scope>IDENTIFICATION</scope>
</reference>
<protein>
    <submittedName>
        <fullName evidence="2 3">Uncharacterized protein</fullName>
    </submittedName>
</protein>
<evidence type="ECO:0000313" key="3">
    <source>
        <dbReference type="EnsemblProtists" id="EKX31792"/>
    </source>
</evidence>
<evidence type="ECO:0000313" key="2">
    <source>
        <dbReference type="EMBL" id="EKX31792.1"/>
    </source>
</evidence>
<feature type="region of interest" description="Disordered" evidence="1">
    <location>
        <begin position="251"/>
        <end position="286"/>
    </location>
</feature>
<sequence length="346" mass="38775">MGGGDKFSRRKKRTEQVVSSFKDFNFRAAVQDVLQRGDDAIQEAEMSLRYNDVERAMNELRLARQEYDHVQRTATGCSPRTEHNLSTCARLSLSRIRELERITNDRLYETAQEKRDGMHHSPAKSSTPSVRTPCDSPRASAHGHSSTLSLQMLPAFMEESDWTSNDFHVRPNWSVPMPSEHERVRKMVRRMRQGKMGKSVYEEQVKKAHVESKQVAANMTANSSKVKSQSSSLLRCFPLRGQSEPVVAAAADTEEESKEDDNFVHAEERKEPPRWAVPHRPSTSSSPMRRINFFDLLASPAASSPVATGTRAIPSTPVKSRGSGGRNAGGGEKRYVRACHLLPQGD</sequence>
<dbReference type="PaxDb" id="55529-EKX31792"/>
<name>L1I6W4_GUITC</name>
<accession>L1I6W4</accession>
<reference evidence="4" key="2">
    <citation type="submission" date="2012-11" db="EMBL/GenBank/DDBJ databases">
        <authorList>
            <person name="Kuo A."/>
            <person name="Curtis B.A."/>
            <person name="Tanifuji G."/>
            <person name="Burki F."/>
            <person name="Gruber A."/>
            <person name="Irimia M."/>
            <person name="Maruyama S."/>
            <person name="Arias M.C."/>
            <person name="Ball S.G."/>
            <person name="Gile G.H."/>
            <person name="Hirakawa Y."/>
            <person name="Hopkins J.F."/>
            <person name="Rensing S.A."/>
            <person name="Schmutz J."/>
            <person name="Symeonidi A."/>
            <person name="Elias M."/>
            <person name="Eveleigh R.J."/>
            <person name="Herman E.K."/>
            <person name="Klute M.J."/>
            <person name="Nakayama T."/>
            <person name="Obornik M."/>
            <person name="Reyes-Prieto A."/>
            <person name="Armbrust E.V."/>
            <person name="Aves S.J."/>
            <person name="Beiko R.G."/>
            <person name="Coutinho P."/>
            <person name="Dacks J.B."/>
            <person name="Durnford D.G."/>
            <person name="Fast N.M."/>
            <person name="Green B.R."/>
            <person name="Grisdale C."/>
            <person name="Hempe F."/>
            <person name="Henrissat B."/>
            <person name="Hoppner M.P."/>
            <person name="Ishida K.-I."/>
            <person name="Kim E."/>
            <person name="Koreny L."/>
            <person name="Kroth P.G."/>
            <person name="Liu Y."/>
            <person name="Malik S.-B."/>
            <person name="Maier U.G."/>
            <person name="McRose D."/>
            <person name="Mock T."/>
            <person name="Neilson J.A."/>
            <person name="Onodera N.T."/>
            <person name="Poole A.M."/>
            <person name="Pritham E.J."/>
            <person name="Richards T.A."/>
            <person name="Rocap G."/>
            <person name="Roy S.W."/>
            <person name="Sarai C."/>
            <person name="Schaack S."/>
            <person name="Shirato S."/>
            <person name="Slamovits C.H."/>
            <person name="Spencer D.F."/>
            <person name="Suzuki S."/>
            <person name="Worden A.Z."/>
            <person name="Zauner S."/>
            <person name="Barry K."/>
            <person name="Bell C."/>
            <person name="Bharti A.K."/>
            <person name="Crow J.A."/>
            <person name="Grimwood J."/>
            <person name="Kramer R."/>
            <person name="Lindquist E."/>
            <person name="Lucas S."/>
            <person name="Salamov A."/>
            <person name="McFadden G.I."/>
            <person name="Lane C.E."/>
            <person name="Keeling P.J."/>
            <person name="Gray M.W."/>
            <person name="Grigoriev I.V."/>
            <person name="Archibald J.M."/>
        </authorList>
    </citation>
    <scope>NUCLEOTIDE SEQUENCE</scope>
    <source>
        <strain evidence="4">CCMP2712</strain>
    </source>
</reference>
<feature type="region of interest" description="Disordered" evidence="1">
    <location>
        <begin position="111"/>
        <end position="146"/>
    </location>
</feature>
<dbReference type="RefSeq" id="XP_005818772.1">
    <property type="nucleotide sequence ID" value="XM_005818715.1"/>
</dbReference>
<dbReference type="AlphaFoldDB" id="L1I6W4"/>
<gene>
    <name evidence="2" type="ORF">GUITHDRAFT_122015</name>
</gene>